<feature type="compositionally biased region" description="Polar residues" evidence="1">
    <location>
        <begin position="300"/>
        <end position="310"/>
    </location>
</feature>
<dbReference type="Gene3D" id="2.60.40.2250">
    <property type="match status" value="1"/>
</dbReference>
<dbReference type="AlphaFoldDB" id="A0AAU7UC62"/>
<gene>
    <name evidence="3" type="ORF">ABOD76_06115</name>
</gene>
<evidence type="ECO:0000256" key="1">
    <source>
        <dbReference type="SAM" id="MobiDB-lite"/>
    </source>
</evidence>
<dbReference type="EMBL" id="CP158299">
    <property type="protein sequence ID" value="XBV85878.1"/>
    <property type="molecule type" value="Genomic_DNA"/>
</dbReference>
<name>A0AAU7UC62_9DEIO</name>
<sequence length="322" mass="35562">MTDGETTSLSPQPRRRNPDVLRVRAGFEFEFELSYATPMLFVVEPRDRPGQRIVAQRRELSPDLPLAQTSSYMDAFGNVVWRVLAPPGRLRITHDLLADVPSRRDPVLSGLPGTPVERLPDELLQYLLPSRYVDSDLLTPEAWQRFGSVPAGWMQVQAICDHLHGTLRYGAGSTSATTASQAYQSGVAVCRDFAHLGVAYCRALNIPARYVCGYLPDVGVPQDGRPMDFHAWFEAWVDGAWRTFDARHNVPRAGRVLIATGRDASDTAFNTAFGNARLVHMRVWADEVDGDAVLPAQVPTPAQANHSTELAGTESREGEMHG</sequence>
<dbReference type="KEGG" id="dsc:ABOD76_06115"/>
<dbReference type="SUPFAM" id="SSF54001">
    <property type="entry name" value="Cysteine proteinases"/>
    <property type="match status" value="1"/>
</dbReference>
<dbReference type="InterPro" id="IPR002931">
    <property type="entry name" value="Transglutaminase-like"/>
</dbReference>
<dbReference type="PANTHER" id="PTHR33490">
    <property type="entry name" value="BLR5614 PROTEIN-RELATED"/>
    <property type="match status" value="1"/>
</dbReference>
<dbReference type="SMART" id="SM00460">
    <property type="entry name" value="TGc"/>
    <property type="match status" value="1"/>
</dbReference>
<accession>A0AAU7UC62</accession>
<reference evidence="3" key="1">
    <citation type="submission" date="2024-06" db="EMBL/GenBank/DDBJ databases">
        <title>Draft Genome Sequence of Deinococcus sonorensis Type Strain KR-87, a Biofilm Producing Representative of the Genus Deinococcus.</title>
        <authorList>
            <person name="Boren L.S."/>
            <person name="Grosso R.A."/>
            <person name="Hugenberg-Cox A.N."/>
            <person name="Hill J.T.E."/>
            <person name="Albert C.M."/>
            <person name="Tuohy J.M."/>
        </authorList>
    </citation>
    <scope>NUCLEOTIDE SEQUENCE</scope>
    <source>
        <strain evidence="3">KR-87</strain>
    </source>
</reference>
<dbReference type="Pfam" id="PF01841">
    <property type="entry name" value="Transglut_core"/>
    <property type="match status" value="1"/>
</dbReference>
<evidence type="ECO:0000313" key="3">
    <source>
        <dbReference type="EMBL" id="XBV85878.1"/>
    </source>
</evidence>
<dbReference type="RefSeq" id="WP_350243921.1">
    <property type="nucleotide sequence ID" value="NZ_CP158299.1"/>
</dbReference>
<feature type="region of interest" description="Disordered" evidence="1">
    <location>
        <begin position="298"/>
        <end position="322"/>
    </location>
</feature>
<dbReference type="PANTHER" id="PTHR33490:SF12">
    <property type="entry name" value="BLL5557 PROTEIN"/>
    <property type="match status" value="1"/>
</dbReference>
<dbReference type="InterPro" id="IPR038765">
    <property type="entry name" value="Papain-like_cys_pep_sf"/>
</dbReference>
<organism evidence="3">
    <name type="scientific">Deinococcus sonorensis KR-87</name>
    <dbReference type="NCBI Taxonomy" id="694439"/>
    <lineage>
        <taxon>Bacteria</taxon>
        <taxon>Thermotogati</taxon>
        <taxon>Deinococcota</taxon>
        <taxon>Deinococci</taxon>
        <taxon>Deinococcales</taxon>
        <taxon>Deinococcaceae</taxon>
        <taxon>Deinococcus</taxon>
    </lineage>
</organism>
<evidence type="ECO:0000259" key="2">
    <source>
        <dbReference type="SMART" id="SM00460"/>
    </source>
</evidence>
<dbReference type="Gene3D" id="3.10.620.30">
    <property type="match status" value="1"/>
</dbReference>
<protein>
    <submittedName>
        <fullName evidence="3">Transglutaminase family protein</fullName>
    </submittedName>
</protein>
<feature type="domain" description="Transglutaminase-like" evidence="2">
    <location>
        <begin position="182"/>
        <end position="248"/>
    </location>
</feature>
<proteinExistence type="predicted"/>